<evidence type="ECO:0000313" key="2">
    <source>
        <dbReference type="EMBL" id="CAJ1083420.1"/>
    </source>
</evidence>
<proteinExistence type="predicted"/>
<evidence type="ECO:0000313" key="3">
    <source>
        <dbReference type="Proteomes" id="UP001178508"/>
    </source>
</evidence>
<dbReference type="EMBL" id="OY660884">
    <property type="protein sequence ID" value="CAJ1083420.1"/>
    <property type="molecule type" value="Genomic_DNA"/>
</dbReference>
<keyword evidence="3" id="KW-1185">Reference proteome</keyword>
<sequence length="122" mass="13623">MHEGTIRSKFSCRTGPLHSAVMKFILIAAVALLALAQGSFAQEATDMEKLTKYIEEMKTKFTEIVGNPELVNQAHPWKLNCAPKTKAKVLPNIHPLKSYLHLMAGLKIEAEDLQLKMGFRGF</sequence>
<dbReference type="AlphaFoldDB" id="A0AAV1HBJ2"/>
<name>A0AAV1HBJ2_XYRNO</name>
<organism evidence="2 3">
    <name type="scientific">Xyrichtys novacula</name>
    <name type="common">Pearly razorfish</name>
    <name type="synonym">Hemipteronotus novacula</name>
    <dbReference type="NCBI Taxonomy" id="13765"/>
    <lineage>
        <taxon>Eukaryota</taxon>
        <taxon>Metazoa</taxon>
        <taxon>Chordata</taxon>
        <taxon>Craniata</taxon>
        <taxon>Vertebrata</taxon>
        <taxon>Euteleostomi</taxon>
        <taxon>Actinopterygii</taxon>
        <taxon>Neopterygii</taxon>
        <taxon>Teleostei</taxon>
        <taxon>Neoteleostei</taxon>
        <taxon>Acanthomorphata</taxon>
        <taxon>Eupercaria</taxon>
        <taxon>Labriformes</taxon>
        <taxon>Labridae</taxon>
        <taxon>Xyrichtys</taxon>
    </lineage>
</organism>
<keyword evidence="1" id="KW-0732">Signal</keyword>
<evidence type="ECO:0000256" key="1">
    <source>
        <dbReference type="SAM" id="SignalP"/>
    </source>
</evidence>
<feature type="chain" id="PRO_5043998867" evidence="1">
    <location>
        <begin position="42"/>
        <end position="122"/>
    </location>
</feature>
<reference evidence="2" key="1">
    <citation type="submission" date="2023-08" db="EMBL/GenBank/DDBJ databases">
        <authorList>
            <person name="Alioto T."/>
            <person name="Alioto T."/>
            <person name="Gomez Garrido J."/>
        </authorList>
    </citation>
    <scope>NUCLEOTIDE SEQUENCE</scope>
</reference>
<dbReference type="Proteomes" id="UP001178508">
    <property type="component" value="Chromosome 21"/>
</dbReference>
<protein>
    <submittedName>
        <fullName evidence="2">Type-4 ice-structuring protein LS-12-like</fullName>
    </submittedName>
</protein>
<accession>A0AAV1HBJ2</accession>
<gene>
    <name evidence="2" type="ORF">XNOV1_A029025</name>
</gene>
<feature type="signal peptide" evidence="1">
    <location>
        <begin position="1"/>
        <end position="41"/>
    </location>
</feature>